<feature type="signal peptide" evidence="1">
    <location>
        <begin position="1"/>
        <end position="18"/>
    </location>
</feature>
<proteinExistence type="predicted"/>
<accession>A0A1Q3CZR6</accession>
<reference evidence="3" key="1">
    <citation type="submission" date="2016-04" db="EMBL/GenBank/DDBJ databases">
        <title>Cephalotus genome sequencing.</title>
        <authorList>
            <person name="Fukushima K."/>
            <person name="Hasebe M."/>
            <person name="Fang X."/>
        </authorList>
    </citation>
    <scope>NUCLEOTIDE SEQUENCE [LARGE SCALE GENOMIC DNA]</scope>
    <source>
        <strain evidence="3">cv. St1</strain>
    </source>
</reference>
<dbReference type="EMBL" id="BDDD01003642">
    <property type="protein sequence ID" value="GAV85692.1"/>
    <property type="molecule type" value="Genomic_DNA"/>
</dbReference>
<keyword evidence="1" id="KW-0732">Signal</keyword>
<organism evidence="2 3">
    <name type="scientific">Cephalotus follicularis</name>
    <name type="common">Albany pitcher plant</name>
    <dbReference type="NCBI Taxonomy" id="3775"/>
    <lineage>
        <taxon>Eukaryota</taxon>
        <taxon>Viridiplantae</taxon>
        <taxon>Streptophyta</taxon>
        <taxon>Embryophyta</taxon>
        <taxon>Tracheophyta</taxon>
        <taxon>Spermatophyta</taxon>
        <taxon>Magnoliopsida</taxon>
        <taxon>eudicotyledons</taxon>
        <taxon>Gunneridae</taxon>
        <taxon>Pentapetalae</taxon>
        <taxon>rosids</taxon>
        <taxon>fabids</taxon>
        <taxon>Oxalidales</taxon>
        <taxon>Cephalotaceae</taxon>
        <taxon>Cephalotus</taxon>
    </lineage>
</organism>
<evidence type="ECO:0000313" key="2">
    <source>
        <dbReference type="EMBL" id="GAV85692.1"/>
    </source>
</evidence>
<gene>
    <name evidence="2" type="ORF">CFOL_v3_29126</name>
</gene>
<protein>
    <recommendedName>
        <fullName evidence="4">Secreted protein</fullName>
    </recommendedName>
</protein>
<evidence type="ECO:0008006" key="4">
    <source>
        <dbReference type="Google" id="ProtNLM"/>
    </source>
</evidence>
<evidence type="ECO:0000256" key="1">
    <source>
        <dbReference type="SAM" id="SignalP"/>
    </source>
</evidence>
<evidence type="ECO:0000313" key="3">
    <source>
        <dbReference type="Proteomes" id="UP000187406"/>
    </source>
</evidence>
<keyword evidence="3" id="KW-1185">Reference proteome</keyword>
<name>A0A1Q3CZR6_CEPFO</name>
<dbReference type="Proteomes" id="UP000187406">
    <property type="component" value="Unassembled WGS sequence"/>
</dbReference>
<comment type="caution">
    <text evidence="2">The sequence shown here is derived from an EMBL/GenBank/DDBJ whole genome shotgun (WGS) entry which is preliminary data.</text>
</comment>
<sequence length="116" mass="13622">MKNVFKLLALCLFGSVQPNRQCLVPKRRRLAHCSKILKVVSKRGRLGAKRCRLTSRHCRFVWLSFRKCFQSMFFNWFAFGSFSKPEYGKTVFLSKVLRIRWQGKGKVESVVVFTVE</sequence>
<feature type="chain" id="PRO_5012930481" description="Secreted protein" evidence="1">
    <location>
        <begin position="19"/>
        <end position="116"/>
    </location>
</feature>
<dbReference type="AlphaFoldDB" id="A0A1Q3CZR6"/>
<dbReference type="InParanoid" id="A0A1Q3CZR6"/>